<keyword evidence="1 4" id="KW-0812">Transmembrane</keyword>
<feature type="transmembrane region" description="Helical" evidence="4">
    <location>
        <begin position="275"/>
        <end position="294"/>
    </location>
</feature>
<dbReference type="InterPro" id="IPR020846">
    <property type="entry name" value="MFS_dom"/>
</dbReference>
<dbReference type="SUPFAM" id="SSF103473">
    <property type="entry name" value="MFS general substrate transporter"/>
    <property type="match status" value="1"/>
</dbReference>
<dbReference type="Gene3D" id="1.20.1250.20">
    <property type="entry name" value="MFS general substrate transporter like domains"/>
    <property type="match status" value="2"/>
</dbReference>
<dbReference type="InterPro" id="IPR050327">
    <property type="entry name" value="Proton-linked_MCT"/>
</dbReference>
<dbReference type="PROSITE" id="PS50850">
    <property type="entry name" value="MFS"/>
    <property type="match status" value="1"/>
</dbReference>
<sequence length="427" mass="44892">MSGVAREAMEDVAPAAPGVGEFGVASCGVLLASVVGVIFGPTGLVISSFSLFIEPIAADLDWDRGQSALPVTLLGLAVALSSPLKGWLVDRWGARALVLPLTAALALCLASLALARSGWQLYLLFALLGLLTPGNIPYARILGGWFERRRGAAYGILGLGFGVGGPLALYLGSACIDAFGWRATFLVYGLLEGLLALPLLYALFRERPGDLPQARRPPAGALPGATPGQAWRSADFWLIVGNLILGVFAVTGVMVHGVPLLQERGLSREVATDVLAALWVGMIVSQPALGYLLDRYDTPRIALPFALLAAIGLLLLLLGGPPALLWGAVFLIGLGAGGETGTTQYFVSRYFGLRHFSVIYGSIQPFTFAIAISLGSWLLGYFYDRAGSYAGSTLVLLGAFGVAAGLLVMLGRYRYAIDGEARSHGRD</sequence>
<feature type="transmembrane region" description="Helical" evidence="4">
    <location>
        <begin position="185"/>
        <end position="204"/>
    </location>
</feature>
<feature type="transmembrane region" description="Helical" evidence="4">
    <location>
        <begin position="301"/>
        <end position="318"/>
    </location>
</feature>
<evidence type="ECO:0000313" key="7">
    <source>
        <dbReference type="Proteomes" id="UP000000653"/>
    </source>
</evidence>
<evidence type="ECO:0000259" key="5">
    <source>
        <dbReference type="PROSITE" id="PS50850"/>
    </source>
</evidence>
<feature type="domain" description="Major facilitator superfamily (MFS) profile" evidence="5">
    <location>
        <begin position="28"/>
        <end position="416"/>
    </location>
</feature>
<feature type="transmembrane region" description="Helical" evidence="4">
    <location>
        <begin position="151"/>
        <end position="173"/>
    </location>
</feature>
<evidence type="ECO:0000313" key="6">
    <source>
        <dbReference type="EMBL" id="ABJ11274.1"/>
    </source>
</evidence>
<keyword evidence="3 4" id="KW-0472">Membrane</keyword>
<name>A0A0H2ZAH2_PSEAB</name>
<dbReference type="HOGENOM" id="CLU_001265_59_9_6"/>
<dbReference type="AlphaFoldDB" id="A0A0H2ZAH2"/>
<feature type="transmembrane region" description="Helical" evidence="4">
    <location>
        <begin position="29"/>
        <end position="53"/>
    </location>
</feature>
<dbReference type="RefSeq" id="WP_003139614.1">
    <property type="nucleotide sequence ID" value="NC_008463.1"/>
</dbReference>
<dbReference type="PANTHER" id="PTHR11360:SF284">
    <property type="entry name" value="EG:103B4.3 PROTEIN-RELATED"/>
    <property type="match status" value="1"/>
</dbReference>
<feature type="transmembrane region" description="Helical" evidence="4">
    <location>
        <begin position="65"/>
        <end position="84"/>
    </location>
</feature>
<keyword evidence="2 4" id="KW-1133">Transmembrane helix</keyword>
<dbReference type="PANTHER" id="PTHR11360">
    <property type="entry name" value="MONOCARBOXYLATE TRANSPORTER"/>
    <property type="match status" value="1"/>
</dbReference>
<protein>
    <submittedName>
        <fullName evidence="6">Putative permease</fullName>
    </submittedName>
</protein>
<dbReference type="InterPro" id="IPR011701">
    <property type="entry name" value="MFS"/>
</dbReference>
<dbReference type="GO" id="GO:0022857">
    <property type="term" value="F:transmembrane transporter activity"/>
    <property type="evidence" value="ECO:0007669"/>
    <property type="project" value="InterPro"/>
</dbReference>
<dbReference type="CDD" id="cd17355">
    <property type="entry name" value="MFS_YcxA_like"/>
    <property type="match status" value="1"/>
</dbReference>
<feature type="transmembrane region" description="Helical" evidence="4">
    <location>
        <begin position="236"/>
        <end position="255"/>
    </location>
</feature>
<organism evidence="6 7">
    <name type="scientific">Pseudomonas aeruginosa (strain UCBPP-PA14)</name>
    <dbReference type="NCBI Taxonomy" id="208963"/>
    <lineage>
        <taxon>Bacteria</taxon>
        <taxon>Pseudomonadati</taxon>
        <taxon>Pseudomonadota</taxon>
        <taxon>Gammaproteobacteria</taxon>
        <taxon>Pseudomonadales</taxon>
        <taxon>Pseudomonadaceae</taxon>
        <taxon>Pseudomonas</taxon>
    </lineage>
</organism>
<feature type="transmembrane region" description="Helical" evidence="4">
    <location>
        <begin position="96"/>
        <end position="115"/>
    </location>
</feature>
<dbReference type="Proteomes" id="UP000000653">
    <property type="component" value="Chromosome"/>
</dbReference>
<dbReference type="BioCyc" id="PAER208963:G1G74-3151-MONOMER"/>
<accession>A0A0H2ZAH2</accession>
<feature type="transmembrane region" description="Helical" evidence="4">
    <location>
        <begin position="324"/>
        <end position="347"/>
    </location>
</feature>
<feature type="transmembrane region" description="Helical" evidence="4">
    <location>
        <begin position="389"/>
        <end position="410"/>
    </location>
</feature>
<evidence type="ECO:0000256" key="1">
    <source>
        <dbReference type="ARBA" id="ARBA00022692"/>
    </source>
</evidence>
<feature type="transmembrane region" description="Helical" evidence="4">
    <location>
        <begin position="359"/>
        <end position="383"/>
    </location>
</feature>
<dbReference type="InterPro" id="IPR036259">
    <property type="entry name" value="MFS_trans_sf"/>
</dbReference>
<dbReference type="EMBL" id="CP000438">
    <property type="protein sequence ID" value="ABJ11274.1"/>
    <property type="molecule type" value="Genomic_DNA"/>
</dbReference>
<dbReference type="Pfam" id="PF07690">
    <property type="entry name" value="MFS_1"/>
    <property type="match status" value="1"/>
</dbReference>
<evidence type="ECO:0000256" key="4">
    <source>
        <dbReference type="SAM" id="Phobius"/>
    </source>
</evidence>
<proteinExistence type="predicted"/>
<reference evidence="6 7" key="1">
    <citation type="journal article" date="2006" name="Genome Biol.">
        <title>Genomic analysis reveals that Pseudomonas aeruginosa virulence is combinatorial.</title>
        <authorList>
            <person name="Lee D.G."/>
            <person name="Urbach J.M."/>
            <person name="Wu G."/>
            <person name="Liberati N.T."/>
            <person name="Feinbaum R.L."/>
            <person name="Miyata S."/>
            <person name="Diggins L.T."/>
            <person name="He J."/>
            <person name="Saucier M."/>
            <person name="Deziel E."/>
            <person name="Friedman L."/>
            <person name="Li L."/>
            <person name="Grills G."/>
            <person name="Montgomery K."/>
            <person name="Kucherlapati R."/>
            <person name="Rahme L.G."/>
            <person name="Ausubel F.M."/>
        </authorList>
    </citation>
    <scope>NUCLEOTIDE SEQUENCE [LARGE SCALE GENOMIC DNA]</scope>
    <source>
        <strain evidence="6 7">UCBPP-PA14</strain>
    </source>
</reference>
<gene>
    <name evidence="6" type="ordered locus">PA14_37460</name>
</gene>
<dbReference type="KEGG" id="pau:PA14_37460"/>
<evidence type="ECO:0000256" key="3">
    <source>
        <dbReference type="ARBA" id="ARBA00023136"/>
    </source>
</evidence>
<feature type="transmembrane region" description="Helical" evidence="4">
    <location>
        <begin position="121"/>
        <end position="139"/>
    </location>
</feature>
<evidence type="ECO:0000256" key="2">
    <source>
        <dbReference type="ARBA" id="ARBA00022989"/>
    </source>
</evidence>